<dbReference type="InterPro" id="IPR000315">
    <property type="entry name" value="Znf_B-box"/>
</dbReference>
<dbReference type="CDD" id="cd19756">
    <property type="entry name" value="Bbox2"/>
    <property type="match status" value="1"/>
</dbReference>
<gene>
    <name evidence="5" type="ORF">P5673_026248</name>
</gene>
<dbReference type="InterPro" id="IPR047153">
    <property type="entry name" value="TRIM45/56/19-like"/>
</dbReference>
<evidence type="ECO:0000256" key="2">
    <source>
        <dbReference type="PROSITE-ProRule" id="PRU00024"/>
    </source>
</evidence>
<dbReference type="Gene3D" id="2.60.40.10">
    <property type="entry name" value="Immunoglobulins"/>
    <property type="match status" value="1"/>
</dbReference>
<dbReference type="PROSITE" id="PS50194">
    <property type="entry name" value="FILAMIN_REPEAT"/>
    <property type="match status" value="1"/>
</dbReference>
<dbReference type="Pfam" id="PF00643">
    <property type="entry name" value="zf-B_box"/>
    <property type="match status" value="1"/>
</dbReference>
<dbReference type="Pfam" id="PF00630">
    <property type="entry name" value="Filamin"/>
    <property type="match status" value="1"/>
</dbReference>
<keyword evidence="2" id="KW-0862">Zinc</keyword>
<dbReference type="InterPro" id="IPR011042">
    <property type="entry name" value="6-blade_b-propeller_TolB-like"/>
</dbReference>
<dbReference type="SUPFAM" id="SSF57845">
    <property type="entry name" value="B-box zinc-binding domain"/>
    <property type="match status" value="1"/>
</dbReference>
<dbReference type="Proteomes" id="UP001249851">
    <property type="component" value="Unassembled WGS sequence"/>
</dbReference>
<evidence type="ECO:0000256" key="3">
    <source>
        <dbReference type="PROSITE-ProRule" id="PRU00087"/>
    </source>
</evidence>
<dbReference type="PANTHER" id="PTHR25462:SF296">
    <property type="entry name" value="MEIOTIC P26, ISOFORM F"/>
    <property type="match status" value="1"/>
</dbReference>
<protein>
    <submittedName>
        <fullName evidence="5">E3 ubiquitin-protein ligase TRIM71</fullName>
    </submittedName>
</protein>
<dbReference type="GO" id="GO:0008270">
    <property type="term" value="F:zinc ion binding"/>
    <property type="evidence" value="ECO:0007669"/>
    <property type="project" value="UniProtKB-KW"/>
</dbReference>
<proteinExistence type="predicted"/>
<dbReference type="InterPro" id="IPR013783">
    <property type="entry name" value="Ig-like_fold"/>
</dbReference>
<dbReference type="PANTHER" id="PTHR25462">
    <property type="entry name" value="BONUS, ISOFORM C-RELATED"/>
    <property type="match status" value="1"/>
</dbReference>
<sequence>MAFQGHKVTPVKKFQDKDYEAMMKRQSFCSQQYHEREPTRFYCTECEMCVCQICINTIHKPHGIEPLEKAADNAKSEILTLVEMMEERITTCDVSIRQIEEMEAEMDTNVASSKREVSRATDQFVAKARELERDNIAALENTRLLRAQKFNSAKQQLHAFAKQFTQAVDFAQKIVEISSCSDITQNHKQIASRFKDLYRIPVPPLPARSSAMFVQTCQPSNFELGFTTTADVDVNKSAVNGLNQEFQAGVEGTLAVRPRTHAEERMTEAVKTKIYVQVLMEPVAGKGDGSYQVKFVAKVPGCLKVSVKINNKELAKSPFTVHVKERRIQVVGELDFVGKVPKVPRGIAVNSEGLTAVSDIGGQCILLYNAKGEYQRELCSYGENEGQFNKPADIIFINDDEVLNCLHQFHVKTGNFVKSFGKEGTGDGEFNFPCVNIVVTNARNDRIQVLTEYGEHLLTFGEDGELDRPIHFIYWRDAYIVFSYEKHILNICDCGGTRLYQIGKSGTENRYLPSDLREIFIESSRNRQNLLVSDRKNGCIYQLTMDNFFTGKTVDRLERVTSMTAVPDRRILVLGENGKTVLFLK</sequence>
<keyword evidence="6" id="KW-1185">Reference proteome</keyword>
<comment type="caution">
    <text evidence="5">The sequence shown here is derived from an EMBL/GenBank/DDBJ whole genome shotgun (WGS) entry which is preliminary data.</text>
</comment>
<dbReference type="SUPFAM" id="SSF81296">
    <property type="entry name" value="E set domains"/>
    <property type="match status" value="1"/>
</dbReference>
<reference evidence="5" key="1">
    <citation type="journal article" date="2023" name="G3 (Bethesda)">
        <title>Whole genome assembly and annotation of the endangered Caribbean coral Acropora cervicornis.</title>
        <authorList>
            <person name="Selwyn J.D."/>
            <person name="Vollmer S.V."/>
        </authorList>
    </citation>
    <scope>NUCLEOTIDE SEQUENCE</scope>
    <source>
        <strain evidence="5">K2</strain>
    </source>
</reference>
<dbReference type="SUPFAM" id="SSF101898">
    <property type="entry name" value="NHL repeat"/>
    <property type="match status" value="1"/>
</dbReference>
<evidence type="ECO:0000313" key="5">
    <source>
        <dbReference type="EMBL" id="KAK2552597.1"/>
    </source>
</evidence>
<keyword evidence="2" id="KW-0479">Metal-binding</keyword>
<dbReference type="InterPro" id="IPR014756">
    <property type="entry name" value="Ig_E-set"/>
</dbReference>
<dbReference type="EMBL" id="JARQWQ010000085">
    <property type="protein sequence ID" value="KAK2552597.1"/>
    <property type="molecule type" value="Genomic_DNA"/>
</dbReference>
<keyword evidence="1" id="KW-0677">Repeat</keyword>
<evidence type="ECO:0000313" key="6">
    <source>
        <dbReference type="Proteomes" id="UP001249851"/>
    </source>
</evidence>
<name>A0AAD9Q0P8_ACRCE</name>
<dbReference type="SMART" id="SM00336">
    <property type="entry name" value="BBOX"/>
    <property type="match status" value="1"/>
</dbReference>
<keyword evidence="2" id="KW-0863">Zinc-finger</keyword>
<dbReference type="SMART" id="SM00557">
    <property type="entry name" value="IG_FLMN"/>
    <property type="match status" value="1"/>
</dbReference>
<dbReference type="InterPro" id="IPR001298">
    <property type="entry name" value="Filamin/ABP280_rpt"/>
</dbReference>
<dbReference type="Gene3D" id="2.120.10.30">
    <property type="entry name" value="TolB, C-terminal domain"/>
    <property type="match status" value="1"/>
</dbReference>
<organism evidence="5 6">
    <name type="scientific">Acropora cervicornis</name>
    <name type="common">Staghorn coral</name>
    <dbReference type="NCBI Taxonomy" id="6130"/>
    <lineage>
        <taxon>Eukaryota</taxon>
        <taxon>Metazoa</taxon>
        <taxon>Cnidaria</taxon>
        <taxon>Anthozoa</taxon>
        <taxon>Hexacorallia</taxon>
        <taxon>Scleractinia</taxon>
        <taxon>Astrocoeniina</taxon>
        <taxon>Acroporidae</taxon>
        <taxon>Acropora</taxon>
    </lineage>
</organism>
<dbReference type="Gene3D" id="3.30.160.60">
    <property type="entry name" value="Classic Zinc Finger"/>
    <property type="match status" value="1"/>
</dbReference>
<accession>A0AAD9Q0P8</accession>
<reference evidence="5" key="2">
    <citation type="journal article" date="2023" name="Science">
        <title>Genomic signatures of disease resistance in endangered staghorn corals.</title>
        <authorList>
            <person name="Vollmer S.V."/>
            <person name="Selwyn J.D."/>
            <person name="Despard B.A."/>
            <person name="Roesel C.L."/>
        </authorList>
    </citation>
    <scope>NUCLEOTIDE SEQUENCE</scope>
    <source>
        <strain evidence="5">K2</strain>
    </source>
</reference>
<dbReference type="PROSITE" id="PS50119">
    <property type="entry name" value="ZF_BBOX"/>
    <property type="match status" value="1"/>
</dbReference>
<evidence type="ECO:0000256" key="1">
    <source>
        <dbReference type="ARBA" id="ARBA00022737"/>
    </source>
</evidence>
<evidence type="ECO:0000259" key="4">
    <source>
        <dbReference type="PROSITE" id="PS50119"/>
    </source>
</evidence>
<feature type="domain" description="B box-type" evidence="4">
    <location>
        <begin position="24"/>
        <end position="67"/>
    </location>
</feature>
<dbReference type="AlphaFoldDB" id="A0AAD9Q0P8"/>
<feature type="repeat" description="Filamin" evidence="3">
    <location>
        <begin position="229"/>
        <end position="323"/>
    </location>
</feature>
<dbReference type="InterPro" id="IPR017868">
    <property type="entry name" value="Filamin/ABP280_repeat-like"/>
</dbReference>